<evidence type="ECO:0000313" key="2">
    <source>
        <dbReference type="Proteomes" id="UP001195769"/>
    </source>
</evidence>
<dbReference type="RefSeq" id="XP_041216992.1">
    <property type="nucleotide sequence ID" value="XM_041370564.1"/>
</dbReference>
<evidence type="ECO:0000313" key="1">
    <source>
        <dbReference type="EMBL" id="KAG1887916.1"/>
    </source>
</evidence>
<proteinExistence type="predicted"/>
<organism evidence="1 2">
    <name type="scientific">Suillus fuscotomentosus</name>
    <dbReference type="NCBI Taxonomy" id="1912939"/>
    <lineage>
        <taxon>Eukaryota</taxon>
        <taxon>Fungi</taxon>
        <taxon>Dikarya</taxon>
        <taxon>Basidiomycota</taxon>
        <taxon>Agaricomycotina</taxon>
        <taxon>Agaricomycetes</taxon>
        <taxon>Agaricomycetidae</taxon>
        <taxon>Boletales</taxon>
        <taxon>Suillineae</taxon>
        <taxon>Suillaceae</taxon>
        <taxon>Suillus</taxon>
    </lineage>
</organism>
<protein>
    <submittedName>
        <fullName evidence="1">Uncharacterized protein</fullName>
    </submittedName>
</protein>
<dbReference type="AlphaFoldDB" id="A0AAD4HCT5"/>
<dbReference type="EMBL" id="JABBWK010000190">
    <property type="protein sequence ID" value="KAG1887916.1"/>
    <property type="molecule type" value="Genomic_DNA"/>
</dbReference>
<dbReference type="Proteomes" id="UP001195769">
    <property type="component" value="Unassembled WGS sequence"/>
</dbReference>
<accession>A0AAD4HCT5</accession>
<keyword evidence="2" id="KW-1185">Reference proteome</keyword>
<reference evidence="1" key="1">
    <citation type="journal article" date="2020" name="New Phytol.">
        <title>Comparative genomics reveals dynamic genome evolution in host specialist ectomycorrhizal fungi.</title>
        <authorList>
            <person name="Lofgren L.A."/>
            <person name="Nguyen N.H."/>
            <person name="Vilgalys R."/>
            <person name="Ruytinx J."/>
            <person name="Liao H.L."/>
            <person name="Branco S."/>
            <person name="Kuo A."/>
            <person name="LaButti K."/>
            <person name="Lipzen A."/>
            <person name="Andreopoulos W."/>
            <person name="Pangilinan J."/>
            <person name="Riley R."/>
            <person name="Hundley H."/>
            <person name="Na H."/>
            <person name="Barry K."/>
            <person name="Grigoriev I.V."/>
            <person name="Stajich J.E."/>
            <person name="Kennedy P.G."/>
        </authorList>
    </citation>
    <scope>NUCLEOTIDE SEQUENCE</scope>
    <source>
        <strain evidence="1">FC203</strain>
    </source>
</reference>
<gene>
    <name evidence="1" type="ORF">F5891DRAFT_1283178</name>
</gene>
<name>A0AAD4HCT5_9AGAM</name>
<sequence>MSQGLGWPRDDGDLSMLIDTDINRSIDSGFVDLTAEAPAETSRSSTRGSRMSTHECISSALKILRDGRISILDLLVKIMDPSQMLYSTYRNRMYVPSATEKQLGNGRLEKVLDFLWEDPRSHARVLEWMHPHALSYVCDAVYGEMDQVKQCLHVTLNTITPELLHEFKCPPYIETSNSM</sequence>
<comment type="caution">
    <text evidence="1">The sequence shown here is derived from an EMBL/GenBank/DDBJ whole genome shotgun (WGS) entry which is preliminary data.</text>
</comment>
<dbReference type="GeneID" id="64664862"/>